<dbReference type="Pfam" id="PF22725">
    <property type="entry name" value="GFO_IDH_MocA_C3"/>
    <property type="match status" value="1"/>
</dbReference>
<feature type="domain" description="Gfo/Idh/MocA-like oxidoreductase N-terminal" evidence="1">
    <location>
        <begin position="1"/>
        <end position="119"/>
    </location>
</feature>
<dbReference type="SUPFAM" id="SSF51735">
    <property type="entry name" value="NAD(P)-binding Rossmann-fold domains"/>
    <property type="match status" value="1"/>
</dbReference>
<dbReference type="Gene3D" id="3.30.360.10">
    <property type="entry name" value="Dihydrodipicolinate Reductase, domain 2"/>
    <property type="match status" value="1"/>
</dbReference>
<keyword evidence="4" id="KW-1185">Reference proteome</keyword>
<feature type="domain" description="GFO/IDH/MocA-like oxidoreductase" evidence="2">
    <location>
        <begin position="128"/>
        <end position="245"/>
    </location>
</feature>
<dbReference type="InterPro" id="IPR051317">
    <property type="entry name" value="Gfo/Idh/MocA_oxidoreduct"/>
</dbReference>
<evidence type="ECO:0000259" key="2">
    <source>
        <dbReference type="Pfam" id="PF22725"/>
    </source>
</evidence>
<dbReference type="Gene3D" id="3.40.50.720">
    <property type="entry name" value="NAD(P)-binding Rossmann-like Domain"/>
    <property type="match status" value="1"/>
</dbReference>
<dbReference type="SUPFAM" id="SSF55347">
    <property type="entry name" value="Glyceraldehyde-3-phosphate dehydrogenase-like, C-terminal domain"/>
    <property type="match status" value="1"/>
</dbReference>
<evidence type="ECO:0000259" key="1">
    <source>
        <dbReference type="Pfam" id="PF01408"/>
    </source>
</evidence>
<dbReference type="RefSeq" id="WP_166380447.1">
    <property type="nucleotide sequence ID" value="NZ_BAAATT010000011.1"/>
</dbReference>
<protein>
    <recommendedName>
        <fullName evidence="5">Gfo/Idh/MocA family oxidoreductase</fullName>
    </recommendedName>
</protein>
<sequence>MRCVVVGWGAVSRIMLRALDATDWYETSAVVDVRPEALDDVRATRPGVAGFTGLSEALAAVEPDAVIINTPSHLHYEQVVPALEAGAHVLVAKPITNDFDQAVALVGLADRLGLTLSVGQQMRFMRHYQALGRFLADGGVGSVESVNLLNSKPRPNPANLTGMAQPALYEMACHHFDSLAALLPGAVPESIACDGFTPSWSKYDGPCTVNALIRYSGGVHVLYQGGFSAQAPNYEVRVEGSTGAVRCRGQHMSIDTMTNEYAPAGKDFGPSDLDRDFPAVNPWDVFAAQWSDYVDGGTEPAFSARRNLPVVALLSAGIDSIAQGGAPVAVRANPRYAAAFAEGSQP</sequence>
<dbReference type="InterPro" id="IPR036291">
    <property type="entry name" value="NAD(P)-bd_dom_sf"/>
</dbReference>
<evidence type="ECO:0008006" key="5">
    <source>
        <dbReference type="Google" id="ProtNLM"/>
    </source>
</evidence>
<dbReference type="Pfam" id="PF01408">
    <property type="entry name" value="GFO_IDH_MocA"/>
    <property type="match status" value="1"/>
</dbReference>
<accession>A0A8J3L5N1</accession>
<dbReference type="PANTHER" id="PTHR43708">
    <property type="entry name" value="CONSERVED EXPRESSED OXIDOREDUCTASE (EUROFUNG)"/>
    <property type="match status" value="1"/>
</dbReference>
<dbReference type="Proteomes" id="UP000660339">
    <property type="component" value="Unassembled WGS sequence"/>
</dbReference>
<evidence type="ECO:0000313" key="3">
    <source>
        <dbReference type="EMBL" id="GIG11984.1"/>
    </source>
</evidence>
<reference evidence="3" key="1">
    <citation type="submission" date="2021-01" db="EMBL/GenBank/DDBJ databases">
        <title>Whole genome shotgun sequence of Catellatospora methionotrophica NBRC 14553.</title>
        <authorList>
            <person name="Komaki H."/>
            <person name="Tamura T."/>
        </authorList>
    </citation>
    <scope>NUCLEOTIDE SEQUENCE</scope>
    <source>
        <strain evidence="3">NBRC 14553</strain>
    </source>
</reference>
<organism evidence="3 4">
    <name type="scientific">Catellatospora methionotrophica</name>
    <dbReference type="NCBI Taxonomy" id="121620"/>
    <lineage>
        <taxon>Bacteria</taxon>
        <taxon>Bacillati</taxon>
        <taxon>Actinomycetota</taxon>
        <taxon>Actinomycetes</taxon>
        <taxon>Micromonosporales</taxon>
        <taxon>Micromonosporaceae</taxon>
        <taxon>Catellatospora</taxon>
    </lineage>
</organism>
<dbReference type="InterPro" id="IPR055170">
    <property type="entry name" value="GFO_IDH_MocA-like_dom"/>
</dbReference>
<evidence type="ECO:0000313" key="4">
    <source>
        <dbReference type="Proteomes" id="UP000660339"/>
    </source>
</evidence>
<dbReference type="InterPro" id="IPR000683">
    <property type="entry name" value="Gfo/Idh/MocA-like_OxRdtase_N"/>
</dbReference>
<dbReference type="EMBL" id="BONJ01000001">
    <property type="protein sequence ID" value="GIG11984.1"/>
    <property type="molecule type" value="Genomic_DNA"/>
</dbReference>
<dbReference type="AlphaFoldDB" id="A0A8J3L5N1"/>
<comment type="caution">
    <text evidence="3">The sequence shown here is derived from an EMBL/GenBank/DDBJ whole genome shotgun (WGS) entry which is preliminary data.</text>
</comment>
<dbReference type="PANTHER" id="PTHR43708:SF8">
    <property type="entry name" value="OXIDOREDUCTASE"/>
    <property type="match status" value="1"/>
</dbReference>
<gene>
    <name evidence="3" type="ORF">Cme02nite_03160</name>
</gene>
<name>A0A8J3L5N1_9ACTN</name>
<proteinExistence type="predicted"/>
<dbReference type="GO" id="GO:0000166">
    <property type="term" value="F:nucleotide binding"/>
    <property type="evidence" value="ECO:0007669"/>
    <property type="project" value="InterPro"/>
</dbReference>